<proteinExistence type="predicted"/>
<evidence type="ECO:0000256" key="2">
    <source>
        <dbReference type="SAM" id="SignalP"/>
    </source>
</evidence>
<sequence>MRKIILVAAMVVASASAHAGDRSLSLSGMAGQPAASQAATTAVPPTQISDVAPAAEAPKYVDRPPAVSAPAPVAATAPAVTTPTTAAAPVATTRPAKTARAEKPKRKREWTERRIIGELHRHGIYW</sequence>
<feature type="region of interest" description="Disordered" evidence="1">
    <location>
        <begin position="21"/>
        <end position="109"/>
    </location>
</feature>
<keyword evidence="4" id="KW-1185">Reference proteome</keyword>
<evidence type="ECO:0000313" key="3">
    <source>
        <dbReference type="EMBL" id="WBL79101.1"/>
    </source>
</evidence>
<organism evidence="3 4">
    <name type="scientific">Bradyrhizobium xenonodulans</name>
    <dbReference type="NCBI Taxonomy" id="2736875"/>
    <lineage>
        <taxon>Bacteria</taxon>
        <taxon>Pseudomonadati</taxon>
        <taxon>Pseudomonadota</taxon>
        <taxon>Alphaproteobacteria</taxon>
        <taxon>Hyphomicrobiales</taxon>
        <taxon>Nitrobacteraceae</taxon>
        <taxon>Bradyrhizobium</taxon>
    </lineage>
</organism>
<protein>
    <submittedName>
        <fullName evidence="3">Uncharacterized protein</fullName>
    </submittedName>
</protein>
<dbReference type="EMBL" id="CP089391">
    <property type="protein sequence ID" value="WBL79101.1"/>
    <property type="molecule type" value="Genomic_DNA"/>
</dbReference>
<feature type="chain" id="PRO_5046251128" evidence="2">
    <location>
        <begin position="20"/>
        <end position="126"/>
    </location>
</feature>
<feature type="compositionally biased region" description="Polar residues" evidence="1">
    <location>
        <begin position="34"/>
        <end position="49"/>
    </location>
</feature>
<evidence type="ECO:0000256" key="1">
    <source>
        <dbReference type="SAM" id="MobiDB-lite"/>
    </source>
</evidence>
<accession>A0ABY7ML28</accession>
<feature type="compositionally biased region" description="Low complexity" evidence="1">
    <location>
        <begin position="63"/>
        <end position="98"/>
    </location>
</feature>
<dbReference type="Proteomes" id="UP001179614">
    <property type="component" value="Chromosome"/>
</dbReference>
<dbReference type="RefSeq" id="WP_270164354.1">
    <property type="nucleotide sequence ID" value="NZ_CP089391.1"/>
</dbReference>
<gene>
    <name evidence="3" type="ORF">I3J27_01375</name>
</gene>
<feature type="signal peptide" evidence="2">
    <location>
        <begin position="1"/>
        <end position="19"/>
    </location>
</feature>
<evidence type="ECO:0000313" key="4">
    <source>
        <dbReference type="Proteomes" id="UP001179614"/>
    </source>
</evidence>
<keyword evidence="2" id="KW-0732">Signal</keyword>
<name>A0ABY7ML28_9BRAD</name>
<reference evidence="3" key="1">
    <citation type="submission" date="2021-12" db="EMBL/GenBank/DDBJ databases">
        <title>Bradyrhizobium xenonodulans sp. nov.</title>
        <authorList>
            <person name="Claassens R."/>
            <person name="Venter S.N."/>
            <person name="Beukes C.W."/>
            <person name="Stepkowski T."/>
            <person name="Steenkamp E.T."/>
        </authorList>
    </citation>
    <scope>NUCLEOTIDE SEQUENCE</scope>
    <source>
        <strain evidence="3">14AB</strain>
    </source>
</reference>